<keyword evidence="1" id="KW-0472">Membrane</keyword>
<comment type="caution">
    <text evidence="2">The sequence shown here is derived from an EMBL/GenBank/DDBJ whole genome shotgun (WGS) entry which is preliminary data.</text>
</comment>
<evidence type="ECO:0000313" key="3">
    <source>
        <dbReference type="Proteomes" id="UP000295192"/>
    </source>
</evidence>
<dbReference type="AlphaFoldDB" id="A0A484ATK9"/>
<sequence>MQQKVQTQPSTSKFFCSLDLFLLVFKDQSCVADLAVAAVLPAAEAALDLMCADPAMPQAPASAAAAAVLSGLVAAAAAAVAPPAKNLLCV</sequence>
<keyword evidence="1" id="KW-0812">Transmembrane</keyword>
<organism evidence="2 3">
    <name type="scientific">Drosophila navojoa</name>
    <name type="common">Fruit fly</name>
    <dbReference type="NCBI Taxonomy" id="7232"/>
    <lineage>
        <taxon>Eukaryota</taxon>
        <taxon>Metazoa</taxon>
        <taxon>Ecdysozoa</taxon>
        <taxon>Arthropoda</taxon>
        <taxon>Hexapoda</taxon>
        <taxon>Insecta</taxon>
        <taxon>Pterygota</taxon>
        <taxon>Neoptera</taxon>
        <taxon>Endopterygota</taxon>
        <taxon>Diptera</taxon>
        <taxon>Brachycera</taxon>
        <taxon>Muscomorpha</taxon>
        <taxon>Ephydroidea</taxon>
        <taxon>Drosophilidae</taxon>
        <taxon>Drosophila</taxon>
    </lineage>
</organism>
<evidence type="ECO:0000256" key="1">
    <source>
        <dbReference type="SAM" id="Phobius"/>
    </source>
</evidence>
<name>A0A484ATK9_DRONA</name>
<evidence type="ECO:0000313" key="2">
    <source>
        <dbReference type="EMBL" id="TDG39754.1"/>
    </source>
</evidence>
<dbReference type="EMBL" id="LSRL02000827">
    <property type="protein sequence ID" value="TDG39754.1"/>
    <property type="molecule type" value="Genomic_DNA"/>
</dbReference>
<reference evidence="2 3" key="1">
    <citation type="journal article" date="2019" name="J. Hered.">
        <title>An Improved Genome Assembly for Drosophila navojoa, the Basal Species in the mojavensis Cluster.</title>
        <authorList>
            <person name="Vanderlinde T."/>
            <person name="Dupim E.G."/>
            <person name="Nazario-Yepiz N.O."/>
            <person name="Carvalho A.B."/>
        </authorList>
    </citation>
    <scope>NUCLEOTIDE SEQUENCE [LARGE SCALE GENOMIC DNA]</scope>
    <source>
        <strain evidence="2">Navoj_Jal97</strain>
        <tissue evidence="2">Whole organism</tissue>
    </source>
</reference>
<gene>
    <name evidence="2" type="ORF">AWZ03_013825</name>
</gene>
<accession>A0A484ATK9</accession>
<keyword evidence="1" id="KW-1133">Transmembrane helix</keyword>
<proteinExistence type="predicted"/>
<dbReference type="Proteomes" id="UP000295192">
    <property type="component" value="Unassembled WGS sequence"/>
</dbReference>
<feature type="transmembrane region" description="Helical" evidence="1">
    <location>
        <begin position="61"/>
        <end position="81"/>
    </location>
</feature>
<keyword evidence="3" id="KW-1185">Reference proteome</keyword>
<protein>
    <submittedName>
        <fullName evidence="2">Uncharacterized protein</fullName>
    </submittedName>
</protein>